<dbReference type="InterPro" id="IPR009014">
    <property type="entry name" value="Transketo_C/PFOR_II"/>
</dbReference>
<accession>A0A0D3K3J6</accession>
<dbReference type="Proteomes" id="UP000013827">
    <property type="component" value="Unassembled WGS sequence"/>
</dbReference>
<dbReference type="RefSeq" id="XP_005782760.1">
    <property type="nucleotide sequence ID" value="XM_005782703.1"/>
</dbReference>
<evidence type="ECO:0008006" key="3">
    <source>
        <dbReference type="Google" id="ProtNLM"/>
    </source>
</evidence>
<name>A0A0D3K3J6_EMIH1</name>
<organism evidence="1 2">
    <name type="scientific">Emiliania huxleyi (strain CCMP1516)</name>
    <dbReference type="NCBI Taxonomy" id="280463"/>
    <lineage>
        <taxon>Eukaryota</taxon>
        <taxon>Haptista</taxon>
        <taxon>Haptophyta</taxon>
        <taxon>Prymnesiophyceae</taxon>
        <taxon>Isochrysidales</taxon>
        <taxon>Noelaerhabdaceae</taxon>
        <taxon>Emiliania</taxon>
    </lineage>
</organism>
<reference evidence="1" key="2">
    <citation type="submission" date="2024-10" db="UniProtKB">
        <authorList>
            <consortium name="EnsemblProtists"/>
        </authorList>
    </citation>
    <scope>IDENTIFICATION</scope>
</reference>
<dbReference type="InterPro" id="IPR010699">
    <property type="entry name" value="DUF1275"/>
</dbReference>
<dbReference type="GeneID" id="17275603"/>
<dbReference type="EnsemblProtists" id="EOD30331">
    <property type="protein sequence ID" value="EOD30331"/>
    <property type="gene ID" value="EMIHUDRAFT_456607"/>
</dbReference>
<dbReference type="Gene3D" id="3.40.50.920">
    <property type="match status" value="1"/>
</dbReference>
<keyword evidence="2" id="KW-1185">Reference proteome</keyword>
<dbReference type="PaxDb" id="2903-EOD30331"/>
<evidence type="ECO:0000313" key="2">
    <source>
        <dbReference type="Proteomes" id="UP000013827"/>
    </source>
</evidence>
<dbReference type="InterPro" id="IPR051157">
    <property type="entry name" value="PDH/Transketolase"/>
</dbReference>
<sequence>MTKVEIEVVVDVPYASYREDSRETMTVREDRFWAFTLAVTFGFSAGYVDANTKRRFATFGSLMTGNAVQLGTAAAGGDWHEAALCASTFVAFDVGLMVTSHIIHLATRDSSRESLVSPKPHGSRDGAGLDRRALPAAVRFWAAVLICVGLVSCDALQAVLTPISFDQRFAGAFAAFAMGVQNVCTLKGALHQNTSLLGGSMQQLAFVTYRWLIGTANSEELNEAAESGLWLTPRIPLQLAFADEVKAVMRAGFEHMQAEDGGAVYLRLSTRAVEQMPRDLAADSALHDAIVRGGYWHVPPHAATKVVIAFSGVVAPEAIAAQRSLGASAALLQVTSYDRLTNEWKERRGGSYVTELLGGIPRGARLVTVLDGHPSALSWLGGVHGHPVTPLGVTEFGQTGDVLELYERYEIDEAAILRACEQIC</sequence>
<dbReference type="AlphaFoldDB" id="A0A0D3K3J6"/>
<dbReference type="Pfam" id="PF06912">
    <property type="entry name" value="DUF1275"/>
    <property type="match status" value="1"/>
</dbReference>
<protein>
    <recommendedName>
        <fullName evidence="3">Transketolase</fullName>
    </recommendedName>
</protein>
<reference evidence="2" key="1">
    <citation type="journal article" date="2013" name="Nature">
        <title>Pan genome of the phytoplankton Emiliania underpins its global distribution.</title>
        <authorList>
            <person name="Read B.A."/>
            <person name="Kegel J."/>
            <person name="Klute M.J."/>
            <person name="Kuo A."/>
            <person name="Lefebvre S.C."/>
            <person name="Maumus F."/>
            <person name="Mayer C."/>
            <person name="Miller J."/>
            <person name="Monier A."/>
            <person name="Salamov A."/>
            <person name="Young J."/>
            <person name="Aguilar M."/>
            <person name="Claverie J.M."/>
            <person name="Frickenhaus S."/>
            <person name="Gonzalez K."/>
            <person name="Herman E.K."/>
            <person name="Lin Y.C."/>
            <person name="Napier J."/>
            <person name="Ogata H."/>
            <person name="Sarno A.F."/>
            <person name="Shmutz J."/>
            <person name="Schroeder D."/>
            <person name="de Vargas C."/>
            <person name="Verret F."/>
            <person name="von Dassow P."/>
            <person name="Valentin K."/>
            <person name="Van de Peer Y."/>
            <person name="Wheeler G."/>
            <person name="Dacks J.B."/>
            <person name="Delwiche C.F."/>
            <person name="Dyhrman S.T."/>
            <person name="Glockner G."/>
            <person name="John U."/>
            <person name="Richards T."/>
            <person name="Worden A.Z."/>
            <person name="Zhang X."/>
            <person name="Grigoriev I.V."/>
            <person name="Allen A.E."/>
            <person name="Bidle K."/>
            <person name="Borodovsky M."/>
            <person name="Bowler C."/>
            <person name="Brownlee C."/>
            <person name="Cock J.M."/>
            <person name="Elias M."/>
            <person name="Gladyshev V.N."/>
            <person name="Groth M."/>
            <person name="Guda C."/>
            <person name="Hadaegh A."/>
            <person name="Iglesias-Rodriguez M.D."/>
            <person name="Jenkins J."/>
            <person name="Jones B.M."/>
            <person name="Lawson T."/>
            <person name="Leese F."/>
            <person name="Lindquist E."/>
            <person name="Lobanov A."/>
            <person name="Lomsadze A."/>
            <person name="Malik S.B."/>
            <person name="Marsh M.E."/>
            <person name="Mackinder L."/>
            <person name="Mock T."/>
            <person name="Mueller-Roeber B."/>
            <person name="Pagarete A."/>
            <person name="Parker M."/>
            <person name="Probert I."/>
            <person name="Quesneville H."/>
            <person name="Raines C."/>
            <person name="Rensing S.A."/>
            <person name="Riano-Pachon D.M."/>
            <person name="Richier S."/>
            <person name="Rokitta S."/>
            <person name="Shiraiwa Y."/>
            <person name="Soanes D.M."/>
            <person name="van der Giezen M."/>
            <person name="Wahlund T.M."/>
            <person name="Williams B."/>
            <person name="Wilson W."/>
            <person name="Wolfe G."/>
            <person name="Wurch L.L."/>
        </authorList>
    </citation>
    <scope>NUCLEOTIDE SEQUENCE</scope>
</reference>
<evidence type="ECO:0000313" key="1">
    <source>
        <dbReference type="EnsemblProtists" id="EOD30331"/>
    </source>
</evidence>
<dbReference type="SUPFAM" id="SSF52922">
    <property type="entry name" value="TK C-terminal domain-like"/>
    <property type="match status" value="1"/>
</dbReference>
<dbReference type="PANTHER" id="PTHR43825">
    <property type="entry name" value="PYRUVATE DEHYDROGENASE E1 COMPONENT"/>
    <property type="match status" value="1"/>
</dbReference>
<proteinExistence type="predicted"/>
<dbReference type="HOGENOM" id="CLU_648024_0_0_1"/>
<dbReference type="PANTHER" id="PTHR43825:SF4">
    <property type="entry name" value="PYRUVATE DEHYDROGENASE E1 COMPONENT"/>
    <property type="match status" value="1"/>
</dbReference>
<dbReference type="KEGG" id="ehx:EMIHUDRAFT_456607"/>